<feature type="region of interest" description="Disordered" evidence="2">
    <location>
        <begin position="30"/>
        <end position="53"/>
    </location>
</feature>
<feature type="region of interest" description="Disordered" evidence="2">
    <location>
        <begin position="339"/>
        <end position="410"/>
    </location>
</feature>
<evidence type="ECO:0000256" key="1">
    <source>
        <dbReference type="SAM" id="Coils"/>
    </source>
</evidence>
<dbReference type="EMBL" id="CAJOBA010005110">
    <property type="protein sequence ID" value="CAF3733285.1"/>
    <property type="molecule type" value="Genomic_DNA"/>
</dbReference>
<protein>
    <submittedName>
        <fullName evidence="3">Uncharacterized protein</fullName>
    </submittedName>
</protein>
<feature type="coiled-coil region" evidence="1">
    <location>
        <begin position="111"/>
        <end position="138"/>
    </location>
</feature>
<feature type="coiled-coil region" evidence="1">
    <location>
        <begin position="561"/>
        <end position="589"/>
    </location>
</feature>
<dbReference type="Proteomes" id="UP000677228">
    <property type="component" value="Unassembled WGS sequence"/>
</dbReference>
<sequence length="731" mass="81542">MVLSTSESTWQVLLTAVIMIDNNLNSLNTSTAGKKGEKRMKTSSASSNETLTETGIGDFQNAAQEMVSSESFIKGIQSALFTSSFIENFSKSIVTSTTFVQSITQLVDQKVQHHDNKIKILENENGQLKKRLTALECKVNDIEQYHKRRDLIITGIPEAPNENTTSIVIQLANNLGVNLNEKDIYASHRLPSKGKIKPIIVGFIRYNDRNNFLQRRCQLKTIAGCEKIYVNEHLTQSNSSLFYYAKQNLSKLTVYTRNGNVYYRNGDKADSFEKSQVNLKNSILIVKSYNIFLSEIIENIQIKFKIFNIQEVRFYGTNDVIDFVTDEPNTKIKVDLTGKKGADGANGKDGSHGKRCVEDGLDGVPGENGQVGGNENIEKLITSGGEGGKGGNEGHGGYDHDGKKGDPGPKDHGLGFFLGSNLKEGEPGGDSGNGGDAGLGGFGGHVGEVHIKENRKIIHDNSQLVDKIESIDKSNRSAEHGKPGERGKGGVGGYDGVDTLYYKRAPIETCEGYILTVFHKAHWFSFEVIGVIDHDKPKKRDGISRAQGKTADMQIDLGKSRQKCENKEKSDEEQIKNQLNQAINNHAEKTNHISNNITNSINLLKDQRNEMLDERQTRVKTHQLSNSLLENAYRIAQQSLALHTTTMKSETKNHILKTADIQICRDKKNSSIRSQLTVDTDEKECLQFQRHTSIIKKLTESYELKKEHLIEKFKTEIKEIDHQIRSLRNSI</sequence>
<dbReference type="Proteomes" id="UP000682733">
    <property type="component" value="Unassembled WGS sequence"/>
</dbReference>
<accession>A0A8S2DGG7</accession>
<comment type="caution">
    <text evidence="3">The sequence shown here is derived from an EMBL/GenBank/DDBJ whole genome shotgun (WGS) entry which is preliminary data.</text>
</comment>
<evidence type="ECO:0000256" key="2">
    <source>
        <dbReference type="SAM" id="MobiDB-lite"/>
    </source>
</evidence>
<dbReference type="AlphaFoldDB" id="A0A8S2DGG7"/>
<keyword evidence="1" id="KW-0175">Coiled coil</keyword>
<evidence type="ECO:0000313" key="4">
    <source>
        <dbReference type="EMBL" id="CAF3733285.1"/>
    </source>
</evidence>
<feature type="region of interest" description="Disordered" evidence="2">
    <location>
        <begin position="471"/>
        <end position="490"/>
    </location>
</feature>
<organism evidence="3 5">
    <name type="scientific">Didymodactylos carnosus</name>
    <dbReference type="NCBI Taxonomy" id="1234261"/>
    <lineage>
        <taxon>Eukaryota</taxon>
        <taxon>Metazoa</taxon>
        <taxon>Spiralia</taxon>
        <taxon>Gnathifera</taxon>
        <taxon>Rotifera</taxon>
        <taxon>Eurotatoria</taxon>
        <taxon>Bdelloidea</taxon>
        <taxon>Philodinida</taxon>
        <taxon>Philodinidae</taxon>
        <taxon>Didymodactylos</taxon>
    </lineage>
</organism>
<evidence type="ECO:0000313" key="5">
    <source>
        <dbReference type="Proteomes" id="UP000677228"/>
    </source>
</evidence>
<feature type="compositionally biased region" description="Basic and acidic residues" evidence="2">
    <location>
        <begin position="349"/>
        <end position="358"/>
    </location>
</feature>
<evidence type="ECO:0000313" key="3">
    <source>
        <dbReference type="EMBL" id="CAF0960389.1"/>
    </source>
</evidence>
<feature type="compositionally biased region" description="Gly residues" evidence="2">
    <location>
        <begin position="384"/>
        <end position="395"/>
    </location>
</feature>
<feature type="compositionally biased region" description="Polar residues" evidence="2">
    <location>
        <begin position="42"/>
        <end position="53"/>
    </location>
</feature>
<gene>
    <name evidence="3" type="ORF">OVA965_LOCUS12605</name>
    <name evidence="4" type="ORF">TMI583_LOCUS12609</name>
</gene>
<proteinExistence type="predicted"/>
<feature type="compositionally biased region" description="Basic and acidic residues" evidence="2">
    <location>
        <begin position="396"/>
        <end position="410"/>
    </location>
</feature>
<feature type="compositionally biased region" description="Basic and acidic residues" evidence="2">
    <location>
        <begin position="471"/>
        <end position="488"/>
    </location>
</feature>
<reference evidence="3" key="1">
    <citation type="submission" date="2021-02" db="EMBL/GenBank/DDBJ databases">
        <authorList>
            <person name="Nowell W R."/>
        </authorList>
    </citation>
    <scope>NUCLEOTIDE SEQUENCE</scope>
</reference>
<name>A0A8S2DGG7_9BILA</name>
<dbReference type="EMBL" id="CAJNOK010005105">
    <property type="protein sequence ID" value="CAF0960389.1"/>
    <property type="molecule type" value="Genomic_DNA"/>
</dbReference>